<feature type="domain" description="SRCR" evidence="5">
    <location>
        <begin position="4"/>
        <end position="101"/>
    </location>
</feature>
<keyword evidence="2" id="KW-0677">Repeat</keyword>
<dbReference type="SUPFAM" id="SSF56487">
    <property type="entry name" value="SRCR-like"/>
    <property type="match status" value="7"/>
</dbReference>
<feature type="non-terminal residue" evidence="6">
    <location>
        <position position="1"/>
    </location>
</feature>
<gene>
    <name evidence="6" type="primary">Cd163_3</name>
    <name evidence="6" type="ORF">GTO92_0016272</name>
</gene>
<feature type="disulfide bond" evidence="4">
    <location>
        <begin position="274"/>
        <end position="284"/>
    </location>
</feature>
<reference evidence="6" key="1">
    <citation type="journal article" date="2021" name="Cell">
        <title>Tracing the genetic footprints of vertebrate landing in non-teleost ray-finned fishes.</title>
        <authorList>
            <person name="Bi X."/>
            <person name="Wang K."/>
            <person name="Yang L."/>
            <person name="Pan H."/>
            <person name="Jiang H."/>
            <person name="Wei Q."/>
            <person name="Fang M."/>
            <person name="Yu H."/>
            <person name="Zhu C."/>
            <person name="Cai Y."/>
            <person name="He Y."/>
            <person name="Gan X."/>
            <person name="Zeng H."/>
            <person name="Yu D."/>
            <person name="Zhu Y."/>
            <person name="Jiang H."/>
            <person name="Qiu Q."/>
            <person name="Yang H."/>
            <person name="Zhang Y.E."/>
            <person name="Wang W."/>
            <person name="Zhu M."/>
            <person name="He S."/>
            <person name="Zhang G."/>
        </authorList>
    </citation>
    <scope>NUCLEOTIDE SEQUENCE</scope>
    <source>
        <strain evidence="6">Bchr_001</strain>
    </source>
</reference>
<organism evidence="6 7">
    <name type="scientific">Polypterus senegalus</name>
    <name type="common">Senegal bichir</name>
    <dbReference type="NCBI Taxonomy" id="55291"/>
    <lineage>
        <taxon>Eukaryota</taxon>
        <taxon>Metazoa</taxon>
        <taxon>Chordata</taxon>
        <taxon>Craniata</taxon>
        <taxon>Vertebrata</taxon>
        <taxon>Euteleostomi</taxon>
        <taxon>Actinopterygii</taxon>
        <taxon>Polypteriformes</taxon>
        <taxon>Polypteridae</taxon>
        <taxon>Polypterus</taxon>
    </lineage>
</organism>
<feature type="non-terminal residue" evidence="6">
    <location>
        <position position="722"/>
    </location>
</feature>
<feature type="domain" description="SRCR" evidence="5">
    <location>
        <begin position="515"/>
        <end position="613"/>
    </location>
</feature>
<evidence type="ECO:0000256" key="2">
    <source>
        <dbReference type="ARBA" id="ARBA00022737"/>
    </source>
</evidence>
<comment type="caution">
    <text evidence="4">Lacks conserved residue(s) required for the propagation of feature annotation.</text>
</comment>
<dbReference type="PROSITE" id="PS50287">
    <property type="entry name" value="SRCR_2"/>
    <property type="match status" value="7"/>
</dbReference>
<keyword evidence="3 4" id="KW-1015">Disulfide bond</keyword>
<keyword evidence="1" id="KW-0732">Signal</keyword>
<evidence type="ECO:0000259" key="5">
    <source>
        <dbReference type="PROSITE" id="PS50287"/>
    </source>
</evidence>
<feature type="domain" description="SRCR" evidence="5">
    <location>
        <begin position="105"/>
        <end position="203"/>
    </location>
</feature>
<evidence type="ECO:0000256" key="1">
    <source>
        <dbReference type="ARBA" id="ARBA00022729"/>
    </source>
</evidence>
<feature type="disulfide bond" evidence="4">
    <location>
        <begin position="643"/>
        <end position="707"/>
    </location>
</feature>
<dbReference type="InterPro" id="IPR001190">
    <property type="entry name" value="SRCR"/>
</dbReference>
<feature type="disulfide bond" evidence="4">
    <location>
        <begin position="230"/>
        <end position="294"/>
    </location>
</feature>
<feature type="disulfide bond" evidence="4">
    <location>
        <begin position="141"/>
        <end position="202"/>
    </location>
</feature>
<evidence type="ECO:0000313" key="7">
    <source>
        <dbReference type="Proteomes" id="UP001166052"/>
    </source>
</evidence>
<name>A0ABS2YY99_POLSE</name>
<proteinExistence type="predicted"/>
<accession>A0ABS2YY99</accession>
<feature type="disulfide bond" evidence="4">
    <location>
        <begin position="656"/>
        <end position="717"/>
    </location>
</feature>
<dbReference type="Pfam" id="PF00530">
    <property type="entry name" value="SRCR"/>
    <property type="match status" value="7"/>
</dbReference>
<feature type="disulfide bond" evidence="4">
    <location>
        <begin position="687"/>
        <end position="697"/>
    </location>
</feature>
<dbReference type="InterPro" id="IPR036772">
    <property type="entry name" value="SRCR-like_dom_sf"/>
</dbReference>
<feature type="domain" description="SRCR" evidence="5">
    <location>
        <begin position="308"/>
        <end position="405"/>
    </location>
</feature>
<dbReference type="Proteomes" id="UP001166052">
    <property type="component" value="Unassembled WGS sequence"/>
</dbReference>
<feature type="domain" description="SRCR" evidence="5">
    <location>
        <begin position="203"/>
        <end position="305"/>
    </location>
</feature>
<comment type="caution">
    <text evidence="6">The sequence shown here is derived from an EMBL/GenBank/DDBJ whole genome shotgun (WGS) entry which is preliminary data.</text>
</comment>
<keyword evidence="7" id="KW-1185">Reference proteome</keyword>
<feature type="disulfide bond" evidence="4">
    <location>
        <begin position="435"/>
        <end position="499"/>
    </location>
</feature>
<feature type="disulfide bond" evidence="4">
    <location>
        <begin position="70"/>
        <end position="80"/>
    </location>
</feature>
<sequence>GERVRLVDGKNRCAGRIEVFKNATWGTVCGEYWYTENGAVICNELGCGDYLRVYDDPDESGIILLTGVDCNGNERSLLECTSDQQVDESCTHDKDTGQDCAGNIASFPSGLCYGLLEVRLYGTKGPVCSENFDSSAADVVCRELGCGVSQSVQVTDYSDDDGRQKWTEEFKCDGSEEKLSFCQRLKKKHSNYECEKVVKIDCYEYTNYRLSDQCSGRVELQYEGQWGTVCEEAWDLKDATVLCRQLNCGYAVAVTGYTRLDNNTGKTSTDIFNCEGNETEMSMCQISTQGYSKCSLKMDAGVICSSHFRLLGGQTPCDGRIEVYYNGVWGRLLFDKWSLSEASDVCQKLNCGSALHIYNSTRYGVGDSDTCLGGIHCDGEKGISLNCTMEVTNCNSGDDIGLLCSHHTALRLADGRGDCAGRLEIYYNGTWGTVCDDFWDLTDADVVCQQLQCGHAIKTSDSSIYGQGTGPIWLDDVNCYGNESTLWECEINNWGIHDCGHKEDVGLLCSEHKQLRLVSNEFDCAGRPEAFYNGTWGLICSNEMEGITASVICHHLNCGDSGSVSVTAAKGPAIKWLDEVKCKRHHTSLWQCPALPWGVNNCADEDVSEIVCSEPKSLRLIDGPSSCAGRVEVLYQDIWGTVCDDSWDLTDAQVVCTQLGCGEALSAHSEASFGSGNGSIWLDEVNCKGSELRLWDCQHASLGNHNCHHKEDAGVTCTGNKL</sequence>
<feature type="disulfide bond" evidence="4">
    <location>
        <begin position="377"/>
        <end position="387"/>
    </location>
</feature>
<dbReference type="Gene3D" id="3.10.250.10">
    <property type="entry name" value="SRCR-like domain"/>
    <property type="match status" value="7"/>
</dbReference>
<dbReference type="PANTHER" id="PTHR19331:SF468">
    <property type="entry name" value="SCAVENGER RECEPTOR CYSTEINE-RICH TYPE 1 PROTEIN M160"/>
    <property type="match status" value="1"/>
</dbReference>
<evidence type="ECO:0000256" key="4">
    <source>
        <dbReference type="PROSITE-ProRule" id="PRU00196"/>
    </source>
</evidence>
<dbReference type="PRINTS" id="PR00258">
    <property type="entry name" value="SPERACTRCPTR"/>
</dbReference>
<evidence type="ECO:0000313" key="6">
    <source>
        <dbReference type="EMBL" id="MBN3291762.1"/>
    </source>
</evidence>
<feature type="disulfide bond" evidence="4">
    <location>
        <begin position="172"/>
        <end position="182"/>
    </location>
</feature>
<feature type="domain" description="SRCR" evidence="5">
    <location>
        <begin position="618"/>
        <end position="718"/>
    </location>
</feature>
<feature type="disulfide bond" evidence="4">
    <location>
        <begin position="479"/>
        <end position="489"/>
    </location>
</feature>
<dbReference type="PROSITE" id="PS00420">
    <property type="entry name" value="SRCR_1"/>
    <property type="match status" value="2"/>
</dbReference>
<feature type="domain" description="SRCR" evidence="5">
    <location>
        <begin position="410"/>
        <end position="510"/>
    </location>
</feature>
<dbReference type="PANTHER" id="PTHR19331">
    <property type="entry name" value="SCAVENGER RECEPTOR DOMAIN-CONTAINING"/>
    <property type="match status" value="1"/>
</dbReference>
<feature type="disulfide bond" evidence="4">
    <location>
        <begin position="582"/>
        <end position="592"/>
    </location>
</feature>
<dbReference type="SMART" id="SM00202">
    <property type="entry name" value="SR"/>
    <property type="match status" value="7"/>
</dbReference>
<dbReference type="EMBL" id="JAAWVN010013910">
    <property type="protein sequence ID" value="MBN3291762.1"/>
    <property type="molecule type" value="Genomic_DNA"/>
</dbReference>
<evidence type="ECO:0000256" key="3">
    <source>
        <dbReference type="ARBA" id="ARBA00023157"/>
    </source>
</evidence>
<protein>
    <submittedName>
        <fullName evidence="6">C163A protein</fullName>
    </submittedName>
</protein>
<feature type="disulfide bond" evidence="4">
    <location>
        <begin position="243"/>
        <end position="304"/>
    </location>
</feature>
<feature type="disulfide bond" evidence="4">
    <location>
        <begin position="448"/>
        <end position="509"/>
    </location>
</feature>